<dbReference type="Proteomes" id="UP000198718">
    <property type="component" value="Unassembled WGS sequence"/>
</dbReference>
<dbReference type="RefSeq" id="WP_090553726.1">
    <property type="nucleotide sequence ID" value="NZ_FNFP01000004.1"/>
</dbReference>
<keyword evidence="1" id="KW-1133">Transmembrane helix</keyword>
<dbReference type="InterPro" id="IPR000719">
    <property type="entry name" value="Prot_kinase_dom"/>
</dbReference>
<evidence type="ECO:0000259" key="2">
    <source>
        <dbReference type="PROSITE" id="PS50011"/>
    </source>
</evidence>
<keyword evidence="1" id="KW-0472">Membrane</keyword>
<sequence length="300" mass="35209">MAISYVKHATVIEGKWNKNKYKVKKILGEGGIATVYLVEDINKGRDYALKITKDSISINREYELLKKFHKVDIIVNAYEIDDWLVEQETYYFIVLEYIEGTTLKMYCKKNKLEKNIIIGIILILLKGLEAFHSEEYIVGDLKPENIMIDKARRKIKLIDLGGVVKKGDAIKEFTPQYDRASWGCGKRISEDSYDIFSSMMIFVKLLLQEELYPRKQSIQDIINKLKKMDLEGCVEAYISEGLIKNEKPLLYFIRRLKVLYDREIIKQQYKKSYLRNKRVNHMLTISVIFFVVTMIFILVD</sequence>
<keyword evidence="3" id="KW-0723">Serine/threonine-protein kinase</keyword>
<keyword evidence="3" id="KW-0808">Transferase</keyword>
<dbReference type="GO" id="GO:0005524">
    <property type="term" value="F:ATP binding"/>
    <property type="evidence" value="ECO:0007669"/>
    <property type="project" value="InterPro"/>
</dbReference>
<proteinExistence type="predicted"/>
<evidence type="ECO:0000313" key="4">
    <source>
        <dbReference type="Proteomes" id="UP000198718"/>
    </source>
</evidence>
<organism evidence="3 4">
    <name type="scientific">Natronincola ferrireducens</name>
    <dbReference type="NCBI Taxonomy" id="393762"/>
    <lineage>
        <taxon>Bacteria</taxon>
        <taxon>Bacillati</taxon>
        <taxon>Bacillota</taxon>
        <taxon>Clostridia</taxon>
        <taxon>Peptostreptococcales</taxon>
        <taxon>Natronincolaceae</taxon>
        <taxon>Natronincola</taxon>
    </lineage>
</organism>
<dbReference type="GO" id="GO:0005737">
    <property type="term" value="C:cytoplasm"/>
    <property type="evidence" value="ECO:0007669"/>
    <property type="project" value="TreeGrafter"/>
</dbReference>
<protein>
    <submittedName>
        <fullName evidence="3">Serine/threonine protein kinase</fullName>
    </submittedName>
</protein>
<keyword evidence="3" id="KW-0418">Kinase</keyword>
<evidence type="ECO:0000256" key="1">
    <source>
        <dbReference type="SAM" id="Phobius"/>
    </source>
</evidence>
<dbReference type="STRING" id="393762.SAMN05660472_02187"/>
<dbReference type="Gene3D" id="1.10.510.10">
    <property type="entry name" value="Transferase(Phosphotransferase) domain 1"/>
    <property type="match status" value="1"/>
</dbReference>
<dbReference type="OrthoDB" id="583109at2"/>
<dbReference type="SMART" id="SM00220">
    <property type="entry name" value="S_TKc"/>
    <property type="match status" value="1"/>
</dbReference>
<dbReference type="AlphaFoldDB" id="A0A1G9FGV0"/>
<dbReference type="PROSITE" id="PS50011">
    <property type="entry name" value="PROTEIN_KINASE_DOM"/>
    <property type="match status" value="1"/>
</dbReference>
<feature type="domain" description="Protein kinase" evidence="2">
    <location>
        <begin position="21"/>
        <end position="290"/>
    </location>
</feature>
<dbReference type="GO" id="GO:0004674">
    <property type="term" value="F:protein serine/threonine kinase activity"/>
    <property type="evidence" value="ECO:0007669"/>
    <property type="project" value="UniProtKB-KW"/>
</dbReference>
<dbReference type="InterPro" id="IPR011009">
    <property type="entry name" value="Kinase-like_dom_sf"/>
</dbReference>
<dbReference type="PANTHER" id="PTHR44167:SF18">
    <property type="entry name" value="PROTEIN KINASE DOMAIN-CONTAINING PROTEIN"/>
    <property type="match status" value="1"/>
</dbReference>
<accession>A0A1G9FGV0</accession>
<dbReference type="Pfam" id="PF00069">
    <property type="entry name" value="Pkinase"/>
    <property type="match status" value="1"/>
</dbReference>
<reference evidence="3 4" key="1">
    <citation type="submission" date="2016-10" db="EMBL/GenBank/DDBJ databases">
        <authorList>
            <person name="de Groot N.N."/>
        </authorList>
    </citation>
    <scope>NUCLEOTIDE SEQUENCE [LARGE SCALE GENOMIC DNA]</scope>
    <source>
        <strain evidence="3 4">DSM 18346</strain>
    </source>
</reference>
<evidence type="ECO:0000313" key="3">
    <source>
        <dbReference type="EMBL" id="SDK87556.1"/>
    </source>
</evidence>
<feature type="transmembrane region" description="Helical" evidence="1">
    <location>
        <begin position="279"/>
        <end position="299"/>
    </location>
</feature>
<dbReference type="SUPFAM" id="SSF56112">
    <property type="entry name" value="Protein kinase-like (PK-like)"/>
    <property type="match status" value="1"/>
</dbReference>
<keyword evidence="1" id="KW-0812">Transmembrane</keyword>
<name>A0A1G9FGV0_9FIRM</name>
<keyword evidence="4" id="KW-1185">Reference proteome</keyword>
<gene>
    <name evidence="3" type="ORF">SAMN05660472_02187</name>
</gene>
<dbReference type="PANTHER" id="PTHR44167">
    <property type="entry name" value="OVARIAN-SPECIFIC SERINE/THREONINE-PROTEIN KINASE LOK-RELATED"/>
    <property type="match status" value="1"/>
</dbReference>
<dbReference type="EMBL" id="FNFP01000004">
    <property type="protein sequence ID" value="SDK87556.1"/>
    <property type="molecule type" value="Genomic_DNA"/>
</dbReference>